<keyword evidence="2" id="KW-0004">4Fe-4S</keyword>
<dbReference type="STRING" id="1056495.Calag_1048"/>
<feature type="domain" description="4Fe-4S ferredoxin-type" evidence="5">
    <location>
        <begin position="309"/>
        <end position="339"/>
    </location>
</feature>
<dbReference type="GO" id="GO:0006089">
    <property type="term" value="P:lactate metabolic process"/>
    <property type="evidence" value="ECO:0007669"/>
    <property type="project" value="InterPro"/>
</dbReference>
<dbReference type="Gene3D" id="3.40.50.10420">
    <property type="entry name" value="NagB/RpiA/CoA transferase-like"/>
    <property type="match status" value="1"/>
</dbReference>
<keyword evidence="3" id="KW-0677">Repeat</keyword>
<evidence type="ECO:0000256" key="4">
    <source>
        <dbReference type="ARBA" id="ARBA00022982"/>
    </source>
</evidence>
<keyword evidence="7" id="KW-1185">Reference proteome</keyword>
<dbReference type="InterPro" id="IPR009051">
    <property type="entry name" value="Helical_ferredxn"/>
</dbReference>
<dbReference type="Pfam" id="PF13183">
    <property type="entry name" value="Fer4_8"/>
    <property type="match status" value="1"/>
</dbReference>
<keyword evidence="1" id="KW-0813">Transport</keyword>
<dbReference type="InterPro" id="IPR024185">
    <property type="entry name" value="FTHF_cligase-like_sf"/>
</dbReference>
<dbReference type="Proteomes" id="UP000010469">
    <property type="component" value="Chromosome"/>
</dbReference>
<accession>L0ACI6</accession>
<dbReference type="InterPro" id="IPR003741">
    <property type="entry name" value="LUD_dom"/>
</dbReference>
<evidence type="ECO:0000313" key="7">
    <source>
        <dbReference type="Proteomes" id="UP000010469"/>
    </source>
</evidence>
<dbReference type="InParanoid" id="L0ACI6"/>
<proteinExistence type="predicted"/>
<dbReference type="SUPFAM" id="SSF46548">
    <property type="entry name" value="alpha-helical ferredoxin"/>
    <property type="match status" value="1"/>
</dbReference>
<evidence type="ECO:0000256" key="3">
    <source>
        <dbReference type="ARBA" id="ARBA00022737"/>
    </source>
</evidence>
<dbReference type="PANTHER" id="PTHR47153:SF2">
    <property type="entry name" value="LACTATE UTILIZATION PROTEIN B"/>
    <property type="match status" value="1"/>
</dbReference>
<dbReference type="EMBL" id="CP003378">
    <property type="protein sequence ID" value="AFZ70770.1"/>
    <property type="molecule type" value="Genomic_DNA"/>
</dbReference>
<dbReference type="Gene3D" id="1.10.1060.10">
    <property type="entry name" value="Alpha-helical ferredoxin"/>
    <property type="match status" value="1"/>
</dbReference>
<keyword evidence="4" id="KW-0249">Electron transport</keyword>
<dbReference type="HOGENOM" id="CLU_027059_3_0_2"/>
<organism evidence="6 7">
    <name type="scientific">Caldisphaera lagunensis (strain DSM 15908 / JCM 11604 / ANMR 0165 / IC-154)</name>
    <dbReference type="NCBI Taxonomy" id="1056495"/>
    <lineage>
        <taxon>Archaea</taxon>
        <taxon>Thermoproteota</taxon>
        <taxon>Thermoprotei</taxon>
        <taxon>Acidilobales</taxon>
        <taxon>Caldisphaeraceae</taxon>
        <taxon>Caldisphaera</taxon>
    </lineage>
</organism>
<dbReference type="OrthoDB" id="23833at2157"/>
<evidence type="ECO:0000313" key="6">
    <source>
        <dbReference type="EMBL" id="AFZ70770.1"/>
    </source>
</evidence>
<evidence type="ECO:0000259" key="5">
    <source>
        <dbReference type="PROSITE" id="PS51379"/>
    </source>
</evidence>
<dbReference type="GO" id="GO:0016491">
    <property type="term" value="F:oxidoreductase activity"/>
    <property type="evidence" value="ECO:0007669"/>
    <property type="project" value="UniProtKB-ARBA"/>
</dbReference>
<dbReference type="GO" id="GO:0051539">
    <property type="term" value="F:4 iron, 4 sulfur cluster binding"/>
    <property type="evidence" value="ECO:0007669"/>
    <property type="project" value="UniProtKB-KW"/>
</dbReference>
<dbReference type="SUPFAM" id="SSF100950">
    <property type="entry name" value="NagB/RpiA/CoA transferase-like"/>
    <property type="match status" value="1"/>
</dbReference>
<dbReference type="InterPro" id="IPR017900">
    <property type="entry name" value="4Fe4S_Fe_S_CS"/>
</dbReference>
<keyword evidence="2" id="KW-0408">Iron</keyword>
<dbReference type="Pfam" id="PF02589">
    <property type="entry name" value="LUD_dom"/>
    <property type="match status" value="1"/>
</dbReference>
<reference evidence="7" key="1">
    <citation type="submission" date="2012-03" db="EMBL/GenBank/DDBJ databases">
        <title>Complete genome of Caldisphaera lagunensis DSM 15908.</title>
        <authorList>
            <person name="Lucas S."/>
            <person name="Copeland A."/>
            <person name="Lapidus A."/>
            <person name="Glavina del Rio T."/>
            <person name="Dalin E."/>
            <person name="Tice H."/>
            <person name="Bruce D."/>
            <person name="Goodwin L."/>
            <person name="Pitluck S."/>
            <person name="Peters L."/>
            <person name="Mikhailova N."/>
            <person name="Teshima H."/>
            <person name="Kyrpides N."/>
            <person name="Mavromatis K."/>
            <person name="Ivanova N."/>
            <person name="Brettin T."/>
            <person name="Detter J.C."/>
            <person name="Han C."/>
            <person name="Larimer F."/>
            <person name="Land M."/>
            <person name="Hauser L."/>
            <person name="Markowitz V."/>
            <person name="Cheng J.-F."/>
            <person name="Hugenholtz P."/>
            <person name="Woyke T."/>
            <person name="Wu D."/>
            <person name="Spring S."/>
            <person name="Schroeder M."/>
            <person name="Brambilla E."/>
            <person name="Klenk H.-P."/>
            <person name="Eisen J.A."/>
        </authorList>
    </citation>
    <scope>NUCLEOTIDE SEQUENCE [LARGE SCALE GENOMIC DNA]</scope>
    <source>
        <strain evidence="7">DSM 15908 / JCM 11604 / IC-154</strain>
    </source>
</reference>
<dbReference type="eggNOG" id="arCOG00335">
    <property type="taxonomic scope" value="Archaea"/>
</dbReference>
<keyword evidence="2" id="KW-0411">Iron-sulfur</keyword>
<dbReference type="PANTHER" id="PTHR47153">
    <property type="entry name" value="LACTATE UTILIZATION PROTEIN B"/>
    <property type="match status" value="1"/>
</dbReference>
<dbReference type="AlphaFoldDB" id="L0ACI6"/>
<dbReference type="InterPro" id="IPR004452">
    <property type="entry name" value="LutB/LldF"/>
</dbReference>
<sequence>MMDYLEKTILNISEILKDSDFREALESSVPMSEKRVLDFLNNHDDIVKLAKEVENIKNEVLSNIDYYIDMVFKSLKSINGNPYYANTKDDVLNIIDKIVGEKKRIILSKSMVAEEVGVREHLSALGKDVWETDLGQLLIQLENGKPMHAIAPAIHMTVKDVIKLVKDRLNIELRGDETPQQIVAKIRPFLREKFVNAQIGISGANAIAADSGSIFLIENEGNIRLVTTLPPVHIAIAGIEKIVPTLIDAFKVVLVQSSYAGLYPPTYVSMISGPSSTGDIGHRRVYGAHGPLELHLILLDNGRKDAIKNEFLKDQLRCVRCGNCQIFCPVWDITANKWGGKVYGGPMGVGWTAITEGIEKGAELSQLCLGCMRCDLACPVEIPLSSLIHNLKKIYVRSK</sequence>
<dbReference type="PROSITE" id="PS00198">
    <property type="entry name" value="4FE4S_FER_1"/>
    <property type="match status" value="2"/>
</dbReference>
<keyword evidence="2" id="KW-0479">Metal-binding</keyword>
<dbReference type="KEGG" id="clg:Calag_1048"/>
<gene>
    <name evidence="6" type="ordered locus">Calag_1048</name>
</gene>
<dbReference type="PROSITE" id="PS51379">
    <property type="entry name" value="4FE4S_FER_2"/>
    <property type="match status" value="1"/>
</dbReference>
<dbReference type="InterPro" id="IPR037171">
    <property type="entry name" value="NagB/RpiA_transferase-like"/>
</dbReference>
<dbReference type="InterPro" id="IPR017896">
    <property type="entry name" value="4Fe4S_Fe-S-bd"/>
</dbReference>
<protein>
    <recommendedName>
        <fullName evidence="5">4Fe-4S ferredoxin-type domain-containing protein</fullName>
    </recommendedName>
</protein>
<evidence type="ECO:0000256" key="2">
    <source>
        <dbReference type="ARBA" id="ARBA00022485"/>
    </source>
</evidence>
<evidence type="ECO:0000256" key="1">
    <source>
        <dbReference type="ARBA" id="ARBA00022448"/>
    </source>
</evidence>
<name>L0ACI6_CALLD</name>